<dbReference type="Proteomes" id="UP000266677">
    <property type="component" value="Unassembled WGS sequence"/>
</dbReference>
<reference evidence="2 3" key="1">
    <citation type="submission" date="2018-09" db="EMBL/GenBank/DDBJ databases">
        <title>YIM PH21274 draft genome.</title>
        <authorList>
            <person name="Miao C."/>
        </authorList>
    </citation>
    <scope>NUCLEOTIDE SEQUENCE [LARGE SCALE GENOMIC DNA]</scope>
    <source>
        <strain evidence="2 3">YIM PH 21724</strain>
    </source>
</reference>
<proteinExistence type="predicted"/>
<dbReference type="AlphaFoldDB" id="A0A3A4KT98"/>
<evidence type="ECO:0000259" key="1">
    <source>
        <dbReference type="Pfam" id="PF04233"/>
    </source>
</evidence>
<dbReference type="InterPro" id="IPR006528">
    <property type="entry name" value="Phage_head_morphogenesis_dom"/>
</dbReference>
<sequence length="724" mass="77413">MGRRGRRGSVRDSWTRHGAAPCDRRVAIPRSPDDGDTAYVGGPMNSERRVALVEVLALEREIEGLAATALQAWLPTAADAALPAYTASAAIPPDPDAITRTASAWEEQVDNRLLPRLARIVHRLLGEDRERLSESEWTSRTLAEVRTGLLGIPARTAEKVRAAVRAAGESVDAARIAAARALRAAWQSEAAEIGRTQAVSIYNATRVARAQLEEQNTGRALDKVWIALHDTRTRHTHRQADRQRVSLAADFIVGGVSLRYPGDPSGPPGEVIGCRCVVTILESALENQTPARVASATDSGGTMSAKTFEALLMPAGIGGRSGMSMLAQDAQLLDTKLPFALKWQRQDDPGHDGSLTVGAIETLELREGGLWATGTMLDTPDAAEAIQQIEAGVTAPSAELVVRSETLTDTTGSPVTPETAEQVWMDGAVVMRMDAVEIVGASLVSVPEFRETSITLGDITTAPSLALVAAAVVEEDTYPAEFFANPLLEQPTPIHVDESGRVVGHLATWGTCHTGVRERCVTPYRSHSNYAEFHQSSVKLDDGERLRVGRLTVGGGHGPAGQGMRAAVEHYDNVGTCWALARAGEDEHGIWVSGAINPAADPAMVKQALGTPHSGHWERVAGHPELIAACAVNAPGFPIVSRKRDRDGDLAMVASFAPRPARPAVDTSILDDVAARAVAAYAQQQADQARSLAARNLMAASVPRRRVLADAIRESHRRREQKVS</sequence>
<feature type="domain" description="Phage head morphogenesis" evidence="1">
    <location>
        <begin position="186"/>
        <end position="278"/>
    </location>
</feature>
<keyword evidence="3" id="KW-1185">Reference proteome</keyword>
<dbReference type="Pfam" id="PF04233">
    <property type="entry name" value="Phage_Mu_F"/>
    <property type="match status" value="1"/>
</dbReference>
<comment type="caution">
    <text evidence="2">The sequence shown here is derived from an EMBL/GenBank/DDBJ whole genome shotgun (WGS) entry which is preliminary data.</text>
</comment>
<evidence type="ECO:0000313" key="2">
    <source>
        <dbReference type="EMBL" id="RJO72983.1"/>
    </source>
</evidence>
<evidence type="ECO:0000313" key="3">
    <source>
        <dbReference type="Proteomes" id="UP000266677"/>
    </source>
</evidence>
<accession>A0A3A4KT98</accession>
<organism evidence="2 3">
    <name type="scientific">Nocardia panacis</name>
    <dbReference type="NCBI Taxonomy" id="2340916"/>
    <lineage>
        <taxon>Bacteria</taxon>
        <taxon>Bacillati</taxon>
        <taxon>Actinomycetota</taxon>
        <taxon>Actinomycetes</taxon>
        <taxon>Mycobacteriales</taxon>
        <taxon>Nocardiaceae</taxon>
        <taxon>Nocardia</taxon>
    </lineage>
</organism>
<name>A0A3A4KT98_9NOCA</name>
<protein>
    <recommendedName>
        <fullName evidence="1">Phage head morphogenesis domain-containing protein</fullName>
    </recommendedName>
</protein>
<dbReference type="EMBL" id="QZFU01000024">
    <property type="protein sequence ID" value="RJO72983.1"/>
    <property type="molecule type" value="Genomic_DNA"/>
</dbReference>
<gene>
    <name evidence="2" type="ORF">D5S18_22170</name>
</gene>
<dbReference type="OrthoDB" id="3311507at2"/>